<dbReference type="Proteomes" id="UP000053424">
    <property type="component" value="Unassembled WGS sequence"/>
</dbReference>
<gene>
    <name evidence="3" type="ORF">M413DRAFT_395415</name>
</gene>
<keyword evidence="1" id="KW-0472">Membrane</keyword>
<feature type="transmembrane region" description="Helical" evidence="1">
    <location>
        <begin position="157"/>
        <end position="177"/>
    </location>
</feature>
<evidence type="ECO:0000256" key="1">
    <source>
        <dbReference type="SAM" id="Phobius"/>
    </source>
</evidence>
<evidence type="ECO:0000313" key="3">
    <source>
        <dbReference type="EMBL" id="KIM43072.1"/>
    </source>
</evidence>
<dbReference type="InterPro" id="IPR045339">
    <property type="entry name" value="DUF6534"/>
</dbReference>
<dbReference type="AlphaFoldDB" id="A0A0C2YPW1"/>
<accession>A0A0C2YPW1</accession>
<proteinExistence type="predicted"/>
<dbReference type="STRING" id="686832.A0A0C2YPW1"/>
<keyword evidence="4" id="KW-1185">Reference proteome</keyword>
<feature type="transmembrane region" description="Helical" evidence="1">
    <location>
        <begin position="113"/>
        <end position="137"/>
    </location>
</feature>
<reference evidence="3 4" key="1">
    <citation type="submission" date="2014-04" db="EMBL/GenBank/DDBJ databases">
        <authorList>
            <consortium name="DOE Joint Genome Institute"/>
            <person name="Kuo A."/>
            <person name="Gay G."/>
            <person name="Dore J."/>
            <person name="Kohler A."/>
            <person name="Nagy L.G."/>
            <person name="Floudas D."/>
            <person name="Copeland A."/>
            <person name="Barry K.W."/>
            <person name="Cichocki N."/>
            <person name="Veneault-Fourrey C."/>
            <person name="LaButti K."/>
            <person name="Lindquist E.A."/>
            <person name="Lipzen A."/>
            <person name="Lundell T."/>
            <person name="Morin E."/>
            <person name="Murat C."/>
            <person name="Sun H."/>
            <person name="Tunlid A."/>
            <person name="Henrissat B."/>
            <person name="Grigoriev I.V."/>
            <person name="Hibbett D.S."/>
            <person name="Martin F."/>
            <person name="Nordberg H.P."/>
            <person name="Cantor M.N."/>
            <person name="Hua S.X."/>
        </authorList>
    </citation>
    <scope>NUCLEOTIDE SEQUENCE [LARGE SCALE GENOMIC DNA]</scope>
    <source>
        <strain evidence="4">h7</strain>
    </source>
</reference>
<dbReference type="PANTHER" id="PTHR40465">
    <property type="entry name" value="CHROMOSOME 1, WHOLE GENOME SHOTGUN SEQUENCE"/>
    <property type="match status" value="1"/>
</dbReference>
<evidence type="ECO:0000259" key="2">
    <source>
        <dbReference type="Pfam" id="PF20152"/>
    </source>
</evidence>
<dbReference type="PANTHER" id="PTHR40465:SF1">
    <property type="entry name" value="DUF6534 DOMAIN-CONTAINING PROTEIN"/>
    <property type="match status" value="1"/>
</dbReference>
<reference evidence="4" key="2">
    <citation type="submission" date="2015-01" db="EMBL/GenBank/DDBJ databases">
        <title>Evolutionary Origins and Diversification of the Mycorrhizal Mutualists.</title>
        <authorList>
            <consortium name="DOE Joint Genome Institute"/>
            <consortium name="Mycorrhizal Genomics Consortium"/>
            <person name="Kohler A."/>
            <person name="Kuo A."/>
            <person name="Nagy L.G."/>
            <person name="Floudas D."/>
            <person name="Copeland A."/>
            <person name="Barry K.W."/>
            <person name="Cichocki N."/>
            <person name="Veneault-Fourrey C."/>
            <person name="LaButti K."/>
            <person name="Lindquist E.A."/>
            <person name="Lipzen A."/>
            <person name="Lundell T."/>
            <person name="Morin E."/>
            <person name="Murat C."/>
            <person name="Riley R."/>
            <person name="Ohm R."/>
            <person name="Sun H."/>
            <person name="Tunlid A."/>
            <person name="Henrissat B."/>
            <person name="Grigoriev I.V."/>
            <person name="Hibbett D.S."/>
            <person name="Martin F."/>
        </authorList>
    </citation>
    <scope>NUCLEOTIDE SEQUENCE [LARGE SCALE GENOMIC DNA]</scope>
    <source>
        <strain evidence="4">h7</strain>
    </source>
</reference>
<keyword evidence="1" id="KW-1133">Transmembrane helix</keyword>
<feature type="transmembrane region" description="Helical" evidence="1">
    <location>
        <begin position="7"/>
        <end position="28"/>
    </location>
</feature>
<dbReference type="EMBL" id="KN831776">
    <property type="protein sequence ID" value="KIM43072.1"/>
    <property type="molecule type" value="Genomic_DNA"/>
</dbReference>
<feature type="transmembrane region" description="Helical" evidence="1">
    <location>
        <begin position="76"/>
        <end position="101"/>
    </location>
</feature>
<keyword evidence="1" id="KW-0812">Transmembrane</keyword>
<dbReference type="OrthoDB" id="3270417at2759"/>
<organism evidence="3 4">
    <name type="scientific">Hebeloma cylindrosporum</name>
    <dbReference type="NCBI Taxonomy" id="76867"/>
    <lineage>
        <taxon>Eukaryota</taxon>
        <taxon>Fungi</taxon>
        <taxon>Dikarya</taxon>
        <taxon>Basidiomycota</taxon>
        <taxon>Agaricomycotina</taxon>
        <taxon>Agaricomycetes</taxon>
        <taxon>Agaricomycetidae</taxon>
        <taxon>Agaricales</taxon>
        <taxon>Agaricineae</taxon>
        <taxon>Hymenogastraceae</taxon>
        <taxon>Hebeloma</taxon>
    </lineage>
</organism>
<protein>
    <recommendedName>
        <fullName evidence="2">DUF6534 domain-containing protein</fullName>
    </recommendedName>
</protein>
<name>A0A0C2YPW1_HEBCY</name>
<feature type="domain" description="DUF6534" evidence="2">
    <location>
        <begin position="123"/>
        <end position="208"/>
    </location>
</feature>
<sequence length="281" mass="32191">MIGKSRSSLFISVIHLAFAIHSVYYYLIMKFGHIDALNSVIWTFKVQALLNFATVMSVQGLYAWRVRTVGKHFSNIWPWVVVGIVGVGWVFGITLMVNIVRTPTWDEVSNYRWILYTAFIFATFIDFVIATTLCYYLTMNRSSFHRTNNRILRIMHYVLACGFLTSACSLGAFITLATMPKTLIFIGMDFLLPRMYMLSYMTMLNARRDTPEKEASSFNVTGALNQFRMGQHSTWTDQTERKPTTMETELSAQDSIPLAHSKSPIGITIHGTENRHYDTQI</sequence>
<dbReference type="Pfam" id="PF20152">
    <property type="entry name" value="DUF6534"/>
    <property type="match status" value="1"/>
</dbReference>
<feature type="transmembrane region" description="Helical" evidence="1">
    <location>
        <begin position="40"/>
        <end position="64"/>
    </location>
</feature>
<evidence type="ECO:0000313" key="4">
    <source>
        <dbReference type="Proteomes" id="UP000053424"/>
    </source>
</evidence>
<dbReference type="HOGENOM" id="CLU_046025_5_3_1"/>